<feature type="compositionally biased region" description="Basic and acidic residues" evidence="1">
    <location>
        <begin position="304"/>
        <end position="319"/>
    </location>
</feature>
<keyword evidence="2" id="KW-1185">Reference proteome</keyword>
<feature type="compositionally biased region" description="Polar residues" evidence="1">
    <location>
        <begin position="277"/>
        <end position="287"/>
    </location>
</feature>
<organism evidence="2 3">
    <name type="scientific">Stegastes partitus</name>
    <name type="common">bicolor damselfish</name>
    <dbReference type="NCBI Taxonomy" id="144197"/>
    <lineage>
        <taxon>Eukaryota</taxon>
        <taxon>Metazoa</taxon>
        <taxon>Chordata</taxon>
        <taxon>Craniata</taxon>
        <taxon>Vertebrata</taxon>
        <taxon>Euteleostomi</taxon>
        <taxon>Actinopterygii</taxon>
        <taxon>Neopterygii</taxon>
        <taxon>Teleostei</taxon>
        <taxon>Neoteleostei</taxon>
        <taxon>Acanthomorphata</taxon>
        <taxon>Ovalentaria</taxon>
        <taxon>Pomacentridae</taxon>
        <taxon>Stegastes</taxon>
    </lineage>
</organism>
<feature type="compositionally biased region" description="Basic and acidic residues" evidence="1">
    <location>
        <begin position="86"/>
        <end position="100"/>
    </location>
</feature>
<reference evidence="3" key="1">
    <citation type="submission" date="2025-08" db="UniProtKB">
        <authorList>
            <consortium name="RefSeq"/>
        </authorList>
    </citation>
    <scope>IDENTIFICATION</scope>
</reference>
<feature type="region of interest" description="Disordered" evidence="1">
    <location>
        <begin position="68"/>
        <end position="114"/>
    </location>
</feature>
<dbReference type="Proteomes" id="UP000694891">
    <property type="component" value="Unplaced"/>
</dbReference>
<evidence type="ECO:0000313" key="3">
    <source>
        <dbReference type="RefSeq" id="XP_008284025.1"/>
    </source>
</evidence>
<protein>
    <submittedName>
        <fullName evidence="3">RNA-binding protein 43</fullName>
    </submittedName>
</protein>
<evidence type="ECO:0000256" key="1">
    <source>
        <dbReference type="SAM" id="MobiDB-lite"/>
    </source>
</evidence>
<proteinExistence type="predicted"/>
<gene>
    <name evidence="3" type="primary">rbm43</name>
</gene>
<sequence>MVKAAEMDVPVEATILLDPFPDEAHVLDILRSHGFRVTDLGGGRWRVQGDFFELKAAKVRLENLIEPQAKMTPRSPSPSSGAISKYYEKDTRSRSNDEPPRLPSSDQHASLRSRHESFPVDADVFRYAKRLRRRDVDGILNRNQVEIKVEENGGSSIVILQGRSSKVAAGELQKLLNDLNRSLRTQEVPGTDVDQDGKALLEDIRRNRNVCGSVLVCETEDGLHLVGPSRESYEVKQRLLGRQRNPPEPTGRPSDRNPRQRSRSLPTNSRKSAERGGSSSSRNQQETPVAADVHPRSATWMGRSHSETRARKGPEREGGPHSPPGGAAGSSSAQNQEDQRGAAAAANPGSGASRSRNQSEPRLQKEPEEENDIVPRRGNKLPSSKPHRTFLLCLDIFKFKKKRKKRKIGASEE</sequence>
<evidence type="ECO:0000313" key="2">
    <source>
        <dbReference type="Proteomes" id="UP000694891"/>
    </source>
</evidence>
<feature type="compositionally biased region" description="Basic and acidic residues" evidence="1">
    <location>
        <begin position="357"/>
        <end position="366"/>
    </location>
</feature>
<dbReference type="AlphaFoldDB" id="A0A9Y4N5E3"/>
<accession>A0A9Y4N5E3</accession>
<name>A0A9Y4N5E3_9TELE</name>
<feature type="region of interest" description="Disordered" evidence="1">
    <location>
        <begin position="238"/>
        <end position="388"/>
    </location>
</feature>
<dbReference type="CTD" id="375287"/>
<dbReference type="RefSeq" id="XP_008284025.1">
    <property type="nucleotide sequence ID" value="XM_008285803.1"/>
</dbReference>
<feature type="compositionally biased region" description="Low complexity" evidence="1">
    <location>
        <begin position="341"/>
        <end position="356"/>
    </location>
</feature>